<evidence type="ECO:0000313" key="2">
    <source>
        <dbReference type="Proteomes" id="UP000744769"/>
    </source>
</evidence>
<evidence type="ECO:0000313" key="1">
    <source>
        <dbReference type="EMBL" id="NHN55276.1"/>
    </source>
</evidence>
<sequence>MKDWDPRESQTMAPDGSVGTLYAPVDYEAQSVSSRNSFYARAWFRALGLIGADCDEADFPANLLGPVEVNIPLKGLGKRYSDISATGFLETDGNAGVAFYRRAPDGQQKLLRRLDELQPTVTTWLSLGRDLRVTSGVVQIEAPYEDPVVLFRV</sequence>
<dbReference type="Proteomes" id="UP000744769">
    <property type="component" value="Unassembled WGS sequence"/>
</dbReference>
<keyword evidence="2" id="KW-1185">Reference proteome</keyword>
<reference evidence="1" key="1">
    <citation type="submission" date="2020-03" db="EMBL/GenBank/DDBJ databases">
        <title>Draft sequencing of Calidifontibacter sp. DB0510.</title>
        <authorList>
            <person name="Kim D.-U."/>
        </authorList>
    </citation>
    <scope>NUCLEOTIDE SEQUENCE</scope>
    <source>
        <strain evidence="1">DB0510</strain>
    </source>
</reference>
<comment type="caution">
    <text evidence="1">The sequence shown here is derived from an EMBL/GenBank/DDBJ whole genome shotgun (WGS) entry which is preliminary data.</text>
</comment>
<name>A0A967EE27_9MICO</name>
<gene>
    <name evidence="1" type="ORF">G9U51_05695</name>
</gene>
<proteinExistence type="predicted"/>
<dbReference type="EMBL" id="JAAOIV010000003">
    <property type="protein sequence ID" value="NHN55276.1"/>
    <property type="molecule type" value="Genomic_DNA"/>
</dbReference>
<dbReference type="AlphaFoldDB" id="A0A967EE27"/>
<protein>
    <submittedName>
        <fullName evidence="1">Uncharacterized protein</fullName>
    </submittedName>
</protein>
<dbReference type="RefSeq" id="WP_166194507.1">
    <property type="nucleotide sequence ID" value="NZ_JAAOIV010000003.1"/>
</dbReference>
<organism evidence="1 2">
    <name type="scientific">Metallococcus carri</name>
    <dbReference type="NCBI Taxonomy" id="1656884"/>
    <lineage>
        <taxon>Bacteria</taxon>
        <taxon>Bacillati</taxon>
        <taxon>Actinomycetota</taxon>
        <taxon>Actinomycetes</taxon>
        <taxon>Micrococcales</taxon>
        <taxon>Dermacoccaceae</taxon>
        <taxon>Metallococcus</taxon>
    </lineage>
</organism>
<accession>A0A967EE27</accession>